<dbReference type="GO" id="GO:0005385">
    <property type="term" value="F:zinc ion transmembrane transporter activity"/>
    <property type="evidence" value="ECO:0007669"/>
    <property type="project" value="TreeGrafter"/>
</dbReference>
<comment type="subcellular location">
    <subcellularLocation>
        <location evidence="1">Membrane</location>
        <topology evidence="1">Multi-pass membrane protein</topology>
    </subcellularLocation>
</comment>
<proteinExistence type="predicted"/>
<sequence length="481" mass="51732">MTQNGPAEPPPSQWLSTADIPLPHLLHELHLRQQQTDPSTPTPRPTCGSNKPTTTYNTPIHVFALFLILLLSTLACAFPIIIRRFPRLPVPNQLLFLSRHFGTGVLIATAFVHLLPTAYTNLTDPCLPDFWTKTYPAMPGFIAMWSVLVVVGIEMFFAGRGVGHSHGEVDFGGLRGGEDGEGQELGRRRRSRRSMEDGEEGRNGRIPLQQDDSDTQQRGYTDTDQQNLSSPTSLNKPLPRTPGGGREGIHTPASDDSDSDLDLDELDPDNPFTSSSDRQPLTARSSTSSTRSILHHTPSAHPSSSPSPGDGSATTPHEQRLILQCLLLEAGILFHSIFIGLALSVSTGPAFYSLLLAISFHQTFEGLALGSRIASIPTFSPSSLKPWGMAVLYGVTTPIGQAMGLGLQGLYDPMSEGGLLMVGCVNAVSCGLLVYAGLVQLLAEDFLSEKSYVELRGRRRGMACGGVVGGAMLMALVGVWA</sequence>
<evidence type="ECO:0000256" key="5">
    <source>
        <dbReference type="SAM" id="MobiDB-lite"/>
    </source>
</evidence>
<dbReference type="PANTHER" id="PTHR11040:SF60">
    <property type="entry name" value="FAMILY ZINC TRANSPORTER, PUTATIVE (AFU_ORTHOLOGUE AFUA_8G04010)-RELATED"/>
    <property type="match status" value="1"/>
</dbReference>
<dbReference type="AlphaFoldDB" id="A0A1Y6LI05"/>
<keyword evidence="3 6" id="KW-1133">Transmembrane helix</keyword>
<gene>
    <name evidence="7" type="ORF">ZT1A5_G5504</name>
</gene>
<keyword evidence="2 6" id="KW-0812">Transmembrane</keyword>
<feature type="compositionally biased region" description="Polar residues" evidence="5">
    <location>
        <begin position="216"/>
        <end position="235"/>
    </location>
</feature>
<dbReference type="PANTHER" id="PTHR11040">
    <property type="entry name" value="ZINC/IRON TRANSPORTER"/>
    <property type="match status" value="1"/>
</dbReference>
<accession>A0A1Y6LI05</accession>
<feature type="compositionally biased region" description="Basic and acidic residues" evidence="5">
    <location>
        <begin position="193"/>
        <end position="203"/>
    </location>
</feature>
<evidence type="ECO:0000256" key="3">
    <source>
        <dbReference type="ARBA" id="ARBA00022989"/>
    </source>
</evidence>
<organism evidence="7 8">
    <name type="scientific">Zymoseptoria tritici ST99CH_1A5</name>
    <dbReference type="NCBI Taxonomy" id="1276529"/>
    <lineage>
        <taxon>Eukaryota</taxon>
        <taxon>Fungi</taxon>
        <taxon>Dikarya</taxon>
        <taxon>Ascomycota</taxon>
        <taxon>Pezizomycotina</taxon>
        <taxon>Dothideomycetes</taxon>
        <taxon>Dothideomycetidae</taxon>
        <taxon>Mycosphaerellales</taxon>
        <taxon>Mycosphaerellaceae</taxon>
        <taxon>Zymoseptoria</taxon>
    </lineage>
</organism>
<evidence type="ECO:0000256" key="6">
    <source>
        <dbReference type="SAM" id="Phobius"/>
    </source>
</evidence>
<dbReference type="EMBL" id="LT882679">
    <property type="protein sequence ID" value="SMY24063.1"/>
    <property type="molecule type" value="Genomic_DNA"/>
</dbReference>
<feature type="compositionally biased region" description="Polar residues" evidence="5">
    <location>
        <begin position="271"/>
        <end position="283"/>
    </location>
</feature>
<feature type="region of interest" description="Disordered" evidence="5">
    <location>
        <begin position="168"/>
        <end position="316"/>
    </location>
</feature>
<evidence type="ECO:0000256" key="4">
    <source>
        <dbReference type="ARBA" id="ARBA00023136"/>
    </source>
</evidence>
<evidence type="ECO:0000256" key="1">
    <source>
        <dbReference type="ARBA" id="ARBA00004141"/>
    </source>
</evidence>
<evidence type="ECO:0000313" key="7">
    <source>
        <dbReference type="EMBL" id="SMY24063.1"/>
    </source>
</evidence>
<evidence type="ECO:0000256" key="2">
    <source>
        <dbReference type="ARBA" id="ARBA00022692"/>
    </source>
</evidence>
<feature type="transmembrane region" description="Helical" evidence="6">
    <location>
        <begin position="462"/>
        <end position="480"/>
    </location>
</feature>
<name>A0A1Y6LI05_ZYMTR</name>
<keyword evidence="4 6" id="KW-0472">Membrane</keyword>
<feature type="compositionally biased region" description="Low complexity" evidence="5">
    <location>
        <begin position="284"/>
        <end position="316"/>
    </location>
</feature>
<feature type="transmembrane region" description="Helical" evidence="6">
    <location>
        <begin position="321"/>
        <end position="344"/>
    </location>
</feature>
<reference evidence="7 8" key="1">
    <citation type="submission" date="2016-10" db="EMBL/GenBank/DDBJ databases">
        <authorList>
            <person name="Varghese N."/>
        </authorList>
    </citation>
    <scope>NUCLEOTIDE SEQUENCE [LARGE SCALE GENOMIC DNA]</scope>
</reference>
<feature type="transmembrane region" description="Helical" evidence="6">
    <location>
        <begin position="135"/>
        <end position="157"/>
    </location>
</feature>
<feature type="transmembrane region" description="Helical" evidence="6">
    <location>
        <begin position="94"/>
        <end position="115"/>
    </location>
</feature>
<evidence type="ECO:0000313" key="8">
    <source>
        <dbReference type="Proteomes" id="UP000215453"/>
    </source>
</evidence>
<dbReference type="Proteomes" id="UP000215453">
    <property type="component" value="Chromosome 4"/>
</dbReference>
<feature type="transmembrane region" description="Helical" evidence="6">
    <location>
        <begin position="60"/>
        <end position="82"/>
    </location>
</feature>
<feature type="transmembrane region" description="Helical" evidence="6">
    <location>
        <begin position="417"/>
        <end position="442"/>
    </location>
</feature>
<dbReference type="InterPro" id="IPR003689">
    <property type="entry name" value="ZIP"/>
</dbReference>
<protein>
    <recommendedName>
        <fullName evidence="9">Zinc/iron permease</fullName>
    </recommendedName>
</protein>
<dbReference type="Pfam" id="PF02535">
    <property type="entry name" value="Zip"/>
    <property type="match status" value="1"/>
</dbReference>
<dbReference type="GO" id="GO:0005886">
    <property type="term" value="C:plasma membrane"/>
    <property type="evidence" value="ECO:0007669"/>
    <property type="project" value="TreeGrafter"/>
</dbReference>
<evidence type="ECO:0008006" key="9">
    <source>
        <dbReference type="Google" id="ProtNLM"/>
    </source>
</evidence>
<feature type="compositionally biased region" description="Acidic residues" evidence="5">
    <location>
        <begin position="255"/>
        <end position="268"/>
    </location>
</feature>